<name>A0A1H3VH60_SELRU</name>
<evidence type="ECO:0000313" key="9">
    <source>
        <dbReference type="Proteomes" id="UP000183469"/>
    </source>
</evidence>
<dbReference type="InterPro" id="IPR052518">
    <property type="entry name" value="CHR_Transporter"/>
</dbReference>
<keyword evidence="6 7" id="KW-0472">Membrane</keyword>
<keyword evidence="4 7" id="KW-0812">Transmembrane</keyword>
<feature type="transmembrane region" description="Helical" evidence="7">
    <location>
        <begin position="116"/>
        <end position="135"/>
    </location>
</feature>
<keyword evidence="3" id="KW-1003">Cell membrane</keyword>
<organism evidence="8 9">
    <name type="scientific">Selenomonas ruminantium</name>
    <dbReference type="NCBI Taxonomy" id="971"/>
    <lineage>
        <taxon>Bacteria</taxon>
        <taxon>Bacillati</taxon>
        <taxon>Bacillota</taxon>
        <taxon>Negativicutes</taxon>
        <taxon>Selenomonadales</taxon>
        <taxon>Selenomonadaceae</taxon>
        <taxon>Selenomonas</taxon>
    </lineage>
</organism>
<proteinExistence type="inferred from homology"/>
<keyword evidence="5 7" id="KW-1133">Transmembrane helix</keyword>
<dbReference type="InterPro" id="IPR003370">
    <property type="entry name" value="Chromate_transpt"/>
</dbReference>
<dbReference type="RefSeq" id="WP_074670243.1">
    <property type="nucleotide sequence ID" value="NZ_FNQG01000002.1"/>
</dbReference>
<feature type="transmembrane region" description="Helical" evidence="7">
    <location>
        <begin position="169"/>
        <end position="189"/>
    </location>
</feature>
<dbReference type="GO" id="GO:0005886">
    <property type="term" value="C:plasma membrane"/>
    <property type="evidence" value="ECO:0007669"/>
    <property type="project" value="UniProtKB-SubCell"/>
</dbReference>
<feature type="transmembrane region" description="Helical" evidence="7">
    <location>
        <begin position="147"/>
        <end position="162"/>
    </location>
</feature>
<comment type="similarity">
    <text evidence="2">Belongs to the chromate ion transporter (CHR) (TC 2.A.51) family.</text>
</comment>
<evidence type="ECO:0000313" key="8">
    <source>
        <dbReference type="EMBL" id="SDZ73518.1"/>
    </source>
</evidence>
<evidence type="ECO:0000256" key="7">
    <source>
        <dbReference type="SAM" id="Phobius"/>
    </source>
</evidence>
<evidence type="ECO:0000256" key="3">
    <source>
        <dbReference type="ARBA" id="ARBA00022475"/>
    </source>
</evidence>
<dbReference type="AlphaFoldDB" id="A0A1H3VH60"/>
<dbReference type="PANTHER" id="PTHR43663:SF1">
    <property type="entry name" value="CHROMATE TRANSPORTER"/>
    <property type="match status" value="1"/>
</dbReference>
<evidence type="ECO:0000256" key="5">
    <source>
        <dbReference type="ARBA" id="ARBA00022989"/>
    </source>
</evidence>
<dbReference type="OrthoDB" id="9788907at2"/>
<dbReference type="GO" id="GO:0015109">
    <property type="term" value="F:chromate transmembrane transporter activity"/>
    <property type="evidence" value="ECO:0007669"/>
    <property type="project" value="InterPro"/>
</dbReference>
<protein>
    <submittedName>
        <fullName evidence="8">Chromate transporter</fullName>
    </submittedName>
</protein>
<comment type="subcellular location">
    <subcellularLocation>
        <location evidence="1">Cell membrane</location>
        <topology evidence="1">Multi-pass membrane protein</topology>
    </subcellularLocation>
</comment>
<dbReference type="Pfam" id="PF02417">
    <property type="entry name" value="Chromate_transp"/>
    <property type="match status" value="1"/>
</dbReference>
<evidence type="ECO:0000256" key="1">
    <source>
        <dbReference type="ARBA" id="ARBA00004651"/>
    </source>
</evidence>
<gene>
    <name evidence="8" type="ORF">SAMN05660648_00169</name>
</gene>
<evidence type="ECO:0000256" key="6">
    <source>
        <dbReference type="ARBA" id="ARBA00023136"/>
    </source>
</evidence>
<evidence type="ECO:0000256" key="4">
    <source>
        <dbReference type="ARBA" id="ARBA00022692"/>
    </source>
</evidence>
<evidence type="ECO:0000256" key="2">
    <source>
        <dbReference type="ARBA" id="ARBA00005262"/>
    </source>
</evidence>
<reference evidence="8 9" key="1">
    <citation type="submission" date="2016-10" db="EMBL/GenBank/DDBJ databases">
        <authorList>
            <person name="de Groot N.N."/>
        </authorList>
    </citation>
    <scope>NUCLEOTIDE SEQUENCE [LARGE SCALE GENOMIC DNA]</scope>
    <source>
        <strain evidence="8 9">DSM 2872</strain>
    </source>
</reference>
<sequence length="191" mass="20083">MIYLTLFWEFAKVGIFCVGGGYASMPLIQVAVVDTYRWMSLGEFVDIFTISQMTPGPIGINAATFAGMKIAGIPGALCATVGFCTPSLILGIVLAKLFFKYGDIGPIRGILNGLRPAVVALIAAAGISFVVLALWNEETLPEDLTTIDPLGVIILLVSLAAVRRKIGVIKLLAATGVAGFVLGIIQQNLLG</sequence>
<dbReference type="PANTHER" id="PTHR43663">
    <property type="entry name" value="CHROMATE TRANSPORT PROTEIN-RELATED"/>
    <property type="match status" value="1"/>
</dbReference>
<dbReference type="EMBL" id="FNQG01000002">
    <property type="protein sequence ID" value="SDZ73518.1"/>
    <property type="molecule type" value="Genomic_DNA"/>
</dbReference>
<feature type="transmembrane region" description="Helical" evidence="7">
    <location>
        <begin position="73"/>
        <end position="95"/>
    </location>
</feature>
<dbReference type="Proteomes" id="UP000183469">
    <property type="component" value="Unassembled WGS sequence"/>
</dbReference>
<accession>A0A1H3VH60</accession>